<evidence type="ECO:0000256" key="1">
    <source>
        <dbReference type="SAM" id="MobiDB-lite"/>
    </source>
</evidence>
<keyword evidence="4" id="KW-1185">Reference proteome</keyword>
<dbReference type="InterPro" id="IPR036305">
    <property type="entry name" value="RGS_sf"/>
</dbReference>
<feature type="domain" description="RGS" evidence="2">
    <location>
        <begin position="96"/>
        <end position="316"/>
    </location>
</feature>
<dbReference type="SUPFAM" id="SSF48097">
    <property type="entry name" value="Regulator of G-protein signaling, RGS"/>
    <property type="match status" value="2"/>
</dbReference>
<dbReference type="PANTHER" id="PTHR13155">
    <property type="entry name" value="A-KINASE ANCHOR PROTEINS"/>
    <property type="match status" value="1"/>
</dbReference>
<protein>
    <recommendedName>
        <fullName evidence="2">RGS domain-containing protein</fullName>
    </recommendedName>
</protein>
<dbReference type="Gene3D" id="1.10.167.10">
    <property type="entry name" value="Regulator of G-protein Signalling 4, domain 2"/>
    <property type="match status" value="2"/>
</dbReference>
<sequence length="604" mass="67422">MSFFRRKGEEAPSKPSPASLHSPSLEARNHHAIQEVAGPSHVAINAISANMDSFARGRTAILKKQPSHMEAAHFGDLGHSSVNYQPHESRSRLSKTVDHVLRDNVAIPHYMHFMELRGADHLVRFWLEGESFRSTSWSRVRAHSLNSVKHSSLAEPVPPSQDGSASQELIQGEPGVLSGNDGSSVSTACSEQQHSSRTDLRPGTPRAETPSSQVSSRTGTPCKQPANSSLRDLSDNLMKSIEKDAVTIFTKYISPDAVRPIPITEQMRNDIVAKICGEDGMVDPNCFVTAQLVVITILEQQHFSEFLRSHHYCKYQIEVLTSGSVYLADILFCESALFYFSEYMEKEEAMNVLQFWLAADNFQNQLAAKKGQYDGQEAQNDAMILYDKYFSLQATNPLGFGDSVRMEIESNICREGGPLPDCFTTPLRQAWTTMEKQSARKAAVKILKNFDEAIKVDVASLDPEHLYQRPYAGKMTFGKVNELGQFIREAEPEPDVKKSKGSMFSQAMKKWVQGNSDEAQEEMAWQIAKMIVNDVVHQSNHNSPGKSTKVRIPSLGHLPVWESCCSFSVFFSSLYSYDPTEEPKERLAELVTNCAQGSPYKELN</sequence>
<dbReference type="STRING" id="94237.ENSMMOP00000008421"/>
<dbReference type="Proteomes" id="UP000261620">
    <property type="component" value="Unplaced"/>
</dbReference>
<dbReference type="InterPro" id="IPR016137">
    <property type="entry name" value="RGS"/>
</dbReference>
<feature type="compositionally biased region" description="Polar residues" evidence="1">
    <location>
        <begin position="209"/>
        <end position="230"/>
    </location>
</feature>
<dbReference type="FunFam" id="1.10.167.10:FF:000005">
    <property type="entry name" value="Putative A-kinase anchor protein 10 mitochondrial"/>
    <property type="match status" value="1"/>
</dbReference>
<evidence type="ECO:0000313" key="4">
    <source>
        <dbReference type="Proteomes" id="UP000261620"/>
    </source>
</evidence>
<dbReference type="PROSITE" id="PS50132">
    <property type="entry name" value="RGS"/>
    <property type="match status" value="2"/>
</dbReference>
<dbReference type="InterPro" id="IPR044926">
    <property type="entry name" value="RGS_subdomain_2"/>
</dbReference>
<dbReference type="Pfam" id="PF00615">
    <property type="entry name" value="RGS"/>
    <property type="match status" value="2"/>
</dbReference>
<feature type="region of interest" description="Disordered" evidence="1">
    <location>
        <begin position="1"/>
        <end position="24"/>
    </location>
</feature>
<reference evidence="3" key="1">
    <citation type="submission" date="2025-08" db="UniProtKB">
        <authorList>
            <consortium name="Ensembl"/>
        </authorList>
    </citation>
    <scope>IDENTIFICATION</scope>
</reference>
<dbReference type="SMART" id="SM00315">
    <property type="entry name" value="RGS"/>
    <property type="match status" value="2"/>
</dbReference>
<proteinExistence type="predicted"/>
<dbReference type="GO" id="GO:0051018">
    <property type="term" value="F:protein kinase A binding"/>
    <property type="evidence" value="ECO:0007669"/>
    <property type="project" value="InterPro"/>
</dbReference>
<feature type="compositionally biased region" description="Polar residues" evidence="1">
    <location>
        <begin position="180"/>
        <end position="193"/>
    </location>
</feature>
<dbReference type="CDD" id="cd12804">
    <property type="entry name" value="AKAP10_AKB"/>
    <property type="match status" value="1"/>
</dbReference>
<name>A0A3Q3VYL4_MOLML</name>
<dbReference type="InterPro" id="IPR037719">
    <property type="entry name" value="AKAP10_AKB_dom"/>
</dbReference>
<dbReference type="Ensembl" id="ENSMMOT00000008574.1">
    <property type="protein sequence ID" value="ENSMMOP00000008421.1"/>
    <property type="gene ID" value="ENSMMOG00000006512.1"/>
</dbReference>
<dbReference type="InterPro" id="IPR052246">
    <property type="entry name" value="Cell_Polariz_PKAAnc"/>
</dbReference>
<feature type="compositionally biased region" description="Basic and acidic residues" evidence="1">
    <location>
        <begin position="1"/>
        <end position="12"/>
    </location>
</feature>
<dbReference type="OMA" id="EFHCKYQ"/>
<dbReference type="GO" id="GO:0008104">
    <property type="term" value="P:intracellular protein localization"/>
    <property type="evidence" value="ECO:0007669"/>
    <property type="project" value="TreeGrafter"/>
</dbReference>
<organism evidence="3 4">
    <name type="scientific">Mola mola</name>
    <name type="common">Ocean sunfish</name>
    <name type="synonym">Tetraodon mola</name>
    <dbReference type="NCBI Taxonomy" id="94237"/>
    <lineage>
        <taxon>Eukaryota</taxon>
        <taxon>Metazoa</taxon>
        <taxon>Chordata</taxon>
        <taxon>Craniata</taxon>
        <taxon>Vertebrata</taxon>
        <taxon>Euteleostomi</taxon>
        <taxon>Actinopterygii</taxon>
        <taxon>Neopterygii</taxon>
        <taxon>Teleostei</taxon>
        <taxon>Neoteleostei</taxon>
        <taxon>Acanthomorphata</taxon>
        <taxon>Eupercaria</taxon>
        <taxon>Tetraodontiformes</taxon>
        <taxon>Molidae</taxon>
        <taxon>Mola</taxon>
    </lineage>
</organism>
<feature type="domain" description="RGS" evidence="2">
    <location>
        <begin position="326"/>
        <end position="441"/>
    </location>
</feature>
<reference evidence="3" key="2">
    <citation type="submission" date="2025-09" db="UniProtKB">
        <authorList>
            <consortium name="Ensembl"/>
        </authorList>
    </citation>
    <scope>IDENTIFICATION</scope>
</reference>
<dbReference type="GO" id="GO:0005739">
    <property type="term" value="C:mitochondrion"/>
    <property type="evidence" value="ECO:0007669"/>
    <property type="project" value="TreeGrafter"/>
</dbReference>
<dbReference type="AlphaFoldDB" id="A0A3Q3VYL4"/>
<evidence type="ECO:0000313" key="3">
    <source>
        <dbReference type="Ensembl" id="ENSMMOP00000008421.1"/>
    </source>
</evidence>
<feature type="region of interest" description="Disordered" evidence="1">
    <location>
        <begin position="172"/>
        <end position="230"/>
    </location>
</feature>
<evidence type="ECO:0000259" key="2">
    <source>
        <dbReference type="PROSITE" id="PS50132"/>
    </source>
</evidence>
<dbReference type="GO" id="GO:0005886">
    <property type="term" value="C:plasma membrane"/>
    <property type="evidence" value="ECO:0007669"/>
    <property type="project" value="TreeGrafter"/>
</dbReference>
<accession>A0A3Q3VYL4</accession>
<dbReference type="PANTHER" id="PTHR13155:SF1">
    <property type="entry name" value="A-KINASE ANCHOR PROTEIN 10, MITOCHONDRIAL"/>
    <property type="match status" value="1"/>
</dbReference>
<dbReference type="CDD" id="cd08735">
    <property type="entry name" value="RGS_AKAP2_1"/>
    <property type="match status" value="1"/>
</dbReference>
<dbReference type="CDD" id="cd08721">
    <property type="entry name" value="RGS_AKAP2_2"/>
    <property type="match status" value="1"/>
</dbReference>